<dbReference type="PANTHER" id="PTHR34406">
    <property type="entry name" value="PROTEIN YCEI"/>
    <property type="match status" value="1"/>
</dbReference>
<evidence type="ECO:0000259" key="1">
    <source>
        <dbReference type="SMART" id="SM00867"/>
    </source>
</evidence>
<dbReference type="AlphaFoldDB" id="A0A1W2BVW6"/>
<evidence type="ECO:0000313" key="2">
    <source>
        <dbReference type="EMBL" id="SMC77117.1"/>
    </source>
</evidence>
<feature type="domain" description="Lipid/polyisoprenoid-binding YceI-like" evidence="1">
    <location>
        <begin position="4"/>
        <end position="168"/>
    </location>
</feature>
<dbReference type="SMART" id="SM00867">
    <property type="entry name" value="YceI"/>
    <property type="match status" value="1"/>
</dbReference>
<dbReference type="RefSeq" id="WP_084017871.1">
    <property type="nucleotide sequence ID" value="NZ_FWXS01000007.1"/>
</dbReference>
<sequence>MSTKWNLDKSHSEVQFKVKHMVISTVSGEFLDFDASAESQDDNFGNPSFEFTANIDSINTKNPQRDEHLKSDDFFNASEFPTLTFKGSELNGDKLNGEITIKGTTKPVSLDANFGGVITDPYGHQRAGFEFEGEINRKDFGLNWSATTETGGLVVADKVKLIVNLELIKQ</sequence>
<dbReference type="Gene3D" id="2.40.128.110">
    <property type="entry name" value="Lipid/polyisoprenoid-binding, YceI-like"/>
    <property type="match status" value="1"/>
</dbReference>
<organism evidence="2 3">
    <name type="scientific">Moheibacter sediminis</name>
    <dbReference type="NCBI Taxonomy" id="1434700"/>
    <lineage>
        <taxon>Bacteria</taxon>
        <taxon>Pseudomonadati</taxon>
        <taxon>Bacteroidota</taxon>
        <taxon>Flavobacteriia</taxon>
        <taxon>Flavobacteriales</taxon>
        <taxon>Weeksellaceae</taxon>
        <taxon>Moheibacter</taxon>
    </lineage>
</organism>
<name>A0A1W2BVW6_9FLAO</name>
<keyword evidence="3" id="KW-1185">Reference proteome</keyword>
<dbReference type="OrthoDB" id="9811006at2"/>
<dbReference type="PANTHER" id="PTHR34406:SF1">
    <property type="entry name" value="PROTEIN YCEI"/>
    <property type="match status" value="1"/>
</dbReference>
<dbReference type="InterPro" id="IPR036761">
    <property type="entry name" value="TTHA0802/YceI-like_sf"/>
</dbReference>
<gene>
    <name evidence="2" type="ORF">SAMN06296427_107195</name>
</gene>
<reference evidence="2 3" key="1">
    <citation type="submission" date="2017-04" db="EMBL/GenBank/DDBJ databases">
        <authorList>
            <person name="Afonso C.L."/>
            <person name="Miller P.J."/>
            <person name="Scott M.A."/>
            <person name="Spackman E."/>
            <person name="Goraichik I."/>
            <person name="Dimitrov K.M."/>
            <person name="Suarez D.L."/>
            <person name="Swayne D.E."/>
        </authorList>
    </citation>
    <scope>NUCLEOTIDE SEQUENCE [LARGE SCALE GENOMIC DNA]</scope>
    <source>
        <strain evidence="2 3">CGMCC 1.12708</strain>
    </source>
</reference>
<accession>A0A1W2BVW6</accession>
<dbReference type="STRING" id="1434700.SAMN06296427_107195"/>
<dbReference type="InterPro" id="IPR007372">
    <property type="entry name" value="Lipid/polyisoprenoid-bd_YceI"/>
</dbReference>
<protein>
    <submittedName>
        <fullName evidence="2">Polyisoprenoid-binding protein YceI</fullName>
    </submittedName>
</protein>
<dbReference type="Proteomes" id="UP000192393">
    <property type="component" value="Unassembled WGS sequence"/>
</dbReference>
<dbReference type="Pfam" id="PF04264">
    <property type="entry name" value="YceI"/>
    <property type="match status" value="1"/>
</dbReference>
<dbReference type="EMBL" id="FWXS01000007">
    <property type="protein sequence ID" value="SMC77117.1"/>
    <property type="molecule type" value="Genomic_DNA"/>
</dbReference>
<proteinExistence type="predicted"/>
<dbReference type="SUPFAM" id="SSF101874">
    <property type="entry name" value="YceI-like"/>
    <property type="match status" value="1"/>
</dbReference>
<evidence type="ECO:0000313" key="3">
    <source>
        <dbReference type="Proteomes" id="UP000192393"/>
    </source>
</evidence>